<comment type="caution">
    <text evidence="2">The sequence shown here is derived from an EMBL/GenBank/DDBJ whole genome shotgun (WGS) entry which is preliminary data.</text>
</comment>
<dbReference type="AlphaFoldDB" id="A0A7W6CT22"/>
<evidence type="ECO:0000313" key="3">
    <source>
        <dbReference type="Proteomes" id="UP000582090"/>
    </source>
</evidence>
<dbReference type="Proteomes" id="UP000582090">
    <property type="component" value="Unassembled WGS sequence"/>
</dbReference>
<dbReference type="InterPro" id="IPR011991">
    <property type="entry name" value="ArsR-like_HTH"/>
</dbReference>
<evidence type="ECO:0000256" key="1">
    <source>
        <dbReference type="SAM" id="MobiDB-lite"/>
    </source>
</evidence>
<dbReference type="Gene3D" id="1.10.10.10">
    <property type="entry name" value="Winged helix-like DNA-binding domain superfamily/Winged helix DNA-binding domain"/>
    <property type="match status" value="1"/>
</dbReference>
<dbReference type="GO" id="GO:0006355">
    <property type="term" value="P:regulation of DNA-templated transcription"/>
    <property type="evidence" value="ECO:0007669"/>
    <property type="project" value="UniProtKB-ARBA"/>
</dbReference>
<gene>
    <name evidence="2" type="ORF">GGQ67_003622</name>
</gene>
<reference evidence="2 3" key="1">
    <citation type="submission" date="2020-08" db="EMBL/GenBank/DDBJ databases">
        <title>Genomic Encyclopedia of Type Strains, Phase IV (KMG-IV): sequencing the most valuable type-strain genomes for metagenomic binning, comparative biology and taxonomic classification.</title>
        <authorList>
            <person name="Goeker M."/>
        </authorList>
    </citation>
    <scope>NUCLEOTIDE SEQUENCE [LARGE SCALE GENOMIC DNA]</scope>
    <source>
        <strain evidence="2 3">DSM 26575</strain>
    </source>
</reference>
<dbReference type="SUPFAM" id="SSF46785">
    <property type="entry name" value="Winged helix' DNA-binding domain"/>
    <property type="match status" value="1"/>
</dbReference>
<evidence type="ECO:0000313" key="2">
    <source>
        <dbReference type="EMBL" id="MBB3965941.1"/>
    </source>
</evidence>
<organism evidence="2 3">
    <name type="scientific">Rhizobium metallidurans</name>
    <dbReference type="NCBI Taxonomy" id="1265931"/>
    <lineage>
        <taxon>Bacteria</taxon>
        <taxon>Pseudomonadati</taxon>
        <taxon>Pseudomonadota</taxon>
        <taxon>Alphaproteobacteria</taxon>
        <taxon>Hyphomicrobiales</taxon>
        <taxon>Rhizobiaceae</taxon>
        <taxon>Rhizobium/Agrobacterium group</taxon>
        <taxon>Rhizobium</taxon>
    </lineage>
</organism>
<accession>A0A7W6CT22</accession>
<keyword evidence="2" id="KW-0238">DNA-binding</keyword>
<sequence length="209" mass="22848">MSDLVSQMEAMPDGHWVSVSDLAKMKGISRQTASEKVAKLESEGRLSTRKNGRLRMVELATYDRLVGQVGDAAREIGAATKKGSDENSGSGGALRDAQTEKAKYETRLKALDFAERSGQVVPLKGEHGIEGALIKVCDHVVRDLGIPMQWIDEIMEAARKGEPQLRRLMRNKIAEQRKTVAEHLLAVSGEAARAEAQGIDINIHFDGDD</sequence>
<feature type="region of interest" description="Disordered" evidence="1">
    <location>
        <begin position="80"/>
        <end position="99"/>
    </location>
</feature>
<dbReference type="EMBL" id="JACIDW010000013">
    <property type="protein sequence ID" value="MBB3965941.1"/>
    <property type="molecule type" value="Genomic_DNA"/>
</dbReference>
<proteinExistence type="predicted"/>
<dbReference type="GO" id="GO:0003677">
    <property type="term" value="F:DNA binding"/>
    <property type="evidence" value="ECO:0007669"/>
    <property type="project" value="UniProtKB-KW"/>
</dbReference>
<protein>
    <submittedName>
        <fullName evidence="2">DNA-binding Lrp family transcriptional regulator</fullName>
    </submittedName>
</protein>
<dbReference type="InterPro" id="IPR036388">
    <property type="entry name" value="WH-like_DNA-bd_sf"/>
</dbReference>
<dbReference type="InterPro" id="IPR036390">
    <property type="entry name" value="WH_DNA-bd_sf"/>
</dbReference>
<dbReference type="CDD" id="cd00090">
    <property type="entry name" value="HTH_ARSR"/>
    <property type="match status" value="1"/>
</dbReference>
<keyword evidence="3" id="KW-1185">Reference proteome</keyword>
<name>A0A7W6CT22_9HYPH</name>
<dbReference type="RefSeq" id="WP_183901455.1">
    <property type="nucleotide sequence ID" value="NZ_JACIDW010000013.1"/>
</dbReference>